<proteinExistence type="predicted"/>
<reference evidence="1 2" key="2">
    <citation type="journal article" date="2011" name="ISME J.">
        <title>RNA-seq reveals cooperative metabolic interactions between two termite-gut spirochete species in co-culture.</title>
        <authorList>
            <person name="Rosenthal A.Z."/>
            <person name="Matson E.G."/>
            <person name="Eldar A."/>
            <person name="Leadbetter J.R."/>
        </authorList>
    </citation>
    <scope>NUCLEOTIDE SEQUENCE [LARGE SCALE GENOMIC DNA]</scope>
    <source>
        <strain evidence="2">ATCC BAA-887 / DSM 12427 / ZAS-2</strain>
    </source>
</reference>
<dbReference type="KEGG" id="tpi:TREPR_1738"/>
<dbReference type="EMBL" id="CP001843">
    <property type="protein sequence ID" value="AEF83537.1"/>
    <property type="molecule type" value="Genomic_DNA"/>
</dbReference>
<evidence type="ECO:0000313" key="2">
    <source>
        <dbReference type="Proteomes" id="UP000009223"/>
    </source>
</evidence>
<gene>
    <name evidence="1" type="ordered locus">TREPR_1738</name>
</gene>
<organism evidence="1 2">
    <name type="scientific">Treponema primitia (strain ATCC BAA-887 / DSM 12427 / ZAS-2)</name>
    <dbReference type="NCBI Taxonomy" id="545694"/>
    <lineage>
        <taxon>Bacteria</taxon>
        <taxon>Pseudomonadati</taxon>
        <taxon>Spirochaetota</taxon>
        <taxon>Spirochaetia</taxon>
        <taxon>Spirochaetales</taxon>
        <taxon>Treponemataceae</taxon>
        <taxon>Treponema</taxon>
    </lineage>
</organism>
<accession>F5YMT2</accession>
<dbReference type="HOGENOM" id="CLU_3223473_0_0_12"/>
<reference evidence="2" key="1">
    <citation type="submission" date="2009-12" db="EMBL/GenBank/DDBJ databases">
        <title>Complete sequence of Treponema primitia strain ZAS-2.</title>
        <authorList>
            <person name="Tetu S.G."/>
            <person name="Matson E."/>
            <person name="Ren Q."/>
            <person name="Seshadri R."/>
            <person name="Elbourne L."/>
            <person name="Hassan K.A."/>
            <person name="Durkin A."/>
            <person name="Radune D."/>
            <person name="Mohamoud Y."/>
            <person name="Shay R."/>
            <person name="Jin S."/>
            <person name="Zhang X."/>
            <person name="Lucey K."/>
            <person name="Ballor N.R."/>
            <person name="Ottesen E."/>
            <person name="Rosenthal R."/>
            <person name="Allen A."/>
            <person name="Leadbetter J.R."/>
            <person name="Paulsen I.T."/>
        </authorList>
    </citation>
    <scope>NUCLEOTIDE SEQUENCE [LARGE SCALE GENOMIC DNA]</scope>
    <source>
        <strain evidence="2">ATCC BAA-887 / DSM 12427 / ZAS-2</strain>
    </source>
</reference>
<keyword evidence="2" id="KW-1185">Reference proteome</keyword>
<dbReference type="AlphaFoldDB" id="F5YMT2"/>
<name>F5YMT2_TREPZ</name>
<dbReference type="STRING" id="545694.TREPR_1738"/>
<dbReference type="Proteomes" id="UP000009223">
    <property type="component" value="Chromosome"/>
</dbReference>
<sequence>MIPKIELISIFLTSNEIVHNIIPAIRKAGQIFTPKWYSPYIIRG</sequence>
<protein>
    <submittedName>
        <fullName evidence="1">Uncharacterized protein</fullName>
    </submittedName>
</protein>
<evidence type="ECO:0000313" key="1">
    <source>
        <dbReference type="EMBL" id="AEF83537.1"/>
    </source>
</evidence>